<organism evidence="1 2">
    <name type="scientific">Clonostachys rosea f. rosea IK726</name>
    <dbReference type="NCBI Taxonomy" id="1349383"/>
    <lineage>
        <taxon>Eukaryota</taxon>
        <taxon>Fungi</taxon>
        <taxon>Dikarya</taxon>
        <taxon>Ascomycota</taxon>
        <taxon>Pezizomycotina</taxon>
        <taxon>Sordariomycetes</taxon>
        <taxon>Hypocreomycetidae</taxon>
        <taxon>Hypocreales</taxon>
        <taxon>Bionectriaceae</taxon>
        <taxon>Clonostachys</taxon>
    </lineage>
</organism>
<name>A0ACA9U8V0_BIOOC</name>
<sequence length="195" mass="23078">MPHHLTAFVRFRFRQPELKGRVLRVTYSESYGDEPRRIPWERRNGNRCDYTKSIYSPIDIYEFRWKRNPCGNLGYYADEMEQEIFMPFHWKTFRFIRLNIDVGSTDLVFDGVEIETVNYPLEAEAQIIVSGDDAFVENFWTAGIRTFENCMLDCYEDCPFSERMQYAMGTRSMSLFTYLLSGDDQLARQAIRSTA</sequence>
<protein>
    <submittedName>
        <fullName evidence="1">Uncharacterized protein</fullName>
    </submittedName>
</protein>
<keyword evidence="2" id="KW-1185">Reference proteome</keyword>
<evidence type="ECO:0000313" key="1">
    <source>
        <dbReference type="EMBL" id="CAG9949249.1"/>
    </source>
</evidence>
<gene>
    <name evidence="1" type="ORF">CRV2_00014554</name>
</gene>
<evidence type="ECO:0000313" key="2">
    <source>
        <dbReference type="Proteomes" id="UP000836387"/>
    </source>
</evidence>
<proteinExistence type="predicted"/>
<dbReference type="EMBL" id="CADEHS020000055">
    <property type="protein sequence ID" value="CAG9949249.1"/>
    <property type="molecule type" value="Genomic_DNA"/>
</dbReference>
<accession>A0ACA9U8V0</accession>
<reference evidence="1" key="1">
    <citation type="submission" date="2020-04" db="EMBL/GenBank/DDBJ databases">
        <authorList>
            <person name="Broberg M."/>
        </authorList>
    </citation>
    <scope>NUCLEOTIDE SEQUENCE</scope>
</reference>
<dbReference type="Proteomes" id="UP000836387">
    <property type="component" value="Unassembled WGS sequence"/>
</dbReference>
<reference evidence="1" key="2">
    <citation type="submission" date="2021-10" db="EMBL/GenBank/DDBJ databases">
        <authorList>
            <person name="Piombo E."/>
        </authorList>
    </citation>
    <scope>NUCLEOTIDE SEQUENCE</scope>
</reference>
<comment type="caution">
    <text evidence="1">The sequence shown here is derived from an EMBL/GenBank/DDBJ whole genome shotgun (WGS) entry which is preliminary data.</text>
</comment>